<feature type="compositionally biased region" description="Basic and acidic residues" evidence="4">
    <location>
        <begin position="964"/>
        <end position="973"/>
    </location>
</feature>
<feature type="compositionally biased region" description="Basic residues" evidence="4">
    <location>
        <begin position="889"/>
        <end position="898"/>
    </location>
</feature>
<evidence type="ECO:0000256" key="2">
    <source>
        <dbReference type="ARBA" id="ARBA00007844"/>
    </source>
</evidence>
<feature type="compositionally biased region" description="Basic residues" evidence="4">
    <location>
        <begin position="1079"/>
        <end position="1094"/>
    </location>
</feature>
<dbReference type="GO" id="GO:0003682">
    <property type="term" value="F:chromatin binding"/>
    <property type="evidence" value="ECO:0007669"/>
    <property type="project" value="TreeGrafter"/>
</dbReference>
<feature type="region of interest" description="Disordered" evidence="4">
    <location>
        <begin position="766"/>
        <end position="808"/>
    </location>
</feature>
<feature type="region of interest" description="Disordered" evidence="4">
    <location>
        <begin position="873"/>
        <end position="1094"/>
    </location>
</feature>
<feature type="compositionally biased region" description="Low complexity" evidence="4">
    <location>
        <begin position="163"/>
        <end position="178"/>
    </location>
</feature>
<feature type="compositionally biased region" description="Low complexity" evidence="4">
    <location>
        <begin position="873"/>
        <end position="886"/>
    </location>
</feature>
<feature type="compositionally biased region" description="Low complexity" evidence="4">
    <location>
        <begin position="988"/>
        <end position="1020"/>
    </location>
</feature>
<gene>
    <name evidence="7" type="ORF">FNF29_00049</name>
</gene>
<feature type="compositionally biased region" description="Gly residues" evidence="4">
    <location>
        <begin position="594"/>
        <end position="617"/>
    </location>
</feature>
<protein>
    <recommendedName>
        <fullName evidence="9">Condensin II complex subunit H2 N-terminal domain-containing protein</fullName>
    </recommendedName>
</protein>
<dbReference type="GO" id="GO:0000796">
    <property type="term" value="C:condensin complex"/>
    <property type="evidence" value="ECO:0007669"/>
    <property type="project" value="TreeGrafter"/>
</dbReference>
<reference evidence="7 8" key="1">
    <citation type="submission" date="2019-07" db="EMBL/GenBank/DDBJ databases">
        <title>Genomes of Cafeteria roenbergensis.</title>
        <authorList>
            <person name="Fischer M.G."/>
            <person name="Hackl T."/>
            <person name="Roman M."/>
        </authorList>
    </citation>
    <scope>NUCLEOTIDE SEQUENCE [LARGE SCALE GENOMIC DNA]</scope>
    <source>
        <strain evidence="7 8">BVI</strain>
    </source>
</reference>
<dbReference type="InterPro" id="IPR031739">
    <property type="entry name" value="Ncaph2"/>
</dbReference>
<dbReference type="GO" id="GO:0010032">
    <property type="term" value="P:meiotic chromosome condensation"/>
    <property type="evidence" value="ECO:0007669"/>
    <property type="project" value="TreeGrafter"/>
</dbReference>
<evidence type="ECO:0000313" key="7">
    <source>
        <dbReference type="EMBL" id="KAA0157473.1"/>
    </source>
</evidence>
<evidence type="ECO:0000259" key="5">
    <source>
        <dbReference type="Pfam" id="PF06278"/>
    </source>
</evidence>
<dbReference type="AlphaFoldDB" id="A0A5A8CWD0"/>
<dbReference type="PANTHER" id="PTHR14324:SF3">
    <property type="entry name" value="CONDENSIN-2 COMPLEX SUBUNIT H2"/>
    <property type="match status" value="1"/>
</dbReference>
<feature type="region of interest" description="Disordered" evidence="4">
    <location>
        <begin position="422"/>
        <end position="445"/>
    </location>
</feature>
<feature type="domain" description="Condensin II complex subunit H2 N-terminal" evidence="5">
    <location>
        <begin position="13"/>
        <end position="129"/>
    </location>
</feature>
<evidence type="ECO:0000256" key="3">
    <source>
        <dbReference type="ARBA" id="ARBA00023242"/>
    </source>
</evidence>
<feature type="region of interest" description="Disordered" evidence="4">
    <location>
        <begin position="579"/>
        <end position="622"/>
    </location>
</feature>
<comment type="caution">
    <text evidence="7">The sequence shown here is derived from an EMBL/GenBank/DDBJ whole genome shotgun (WGS) entry which is preliminary data.</text>
</comment>
<feature type="domain" description="Condensin-2 complex subunit H2 C-terminal" evidence="6">
    <location>
        <begin position="668"/>
        <end position="731"/>
    </location>
</feature>
<comment type="similarity">
    <text evidence="2">Belongs to the CND2 H2 (condensin-2 subunit 2) family.</text>
</comment>
<sequence>MAASDADGERENRFAHLLKPIRDLAKNWDINIANELEHYLEELEAISISFDGAARLNFAEAATLIQGSTCVYSRKVEYLYELIWKTLDEVHLISKDRRRKGKQQSSLKEGIDQDALELADTELLLLDDVIKEGGGAVDLLEPHDAFAAIATVASASRHGSTPGRAASSARKGAASTSADLMARTPLSRMGSARSDAGGGTSAFRLGSCQVDDGSGALMMGGQGGAGLLGVAGGSLGLGQDGGMGPGDLRPLAGGSAGAATRGGALSGPGGIVGALSFMDGSATGASPATDRTAHFGAGELAEMGGGMQAGGGFAEYDDHDGGWFGAEQAAAGGGAGPWTGAGGGGEEGALAAARRRKQPRGLAALWAAAAAGDEAGYGDADADADGEEGSAGPSAAAAARDDPWLQLRLEDESDAVLRQARSAGVKGVARPSKARPLRPARTTSTPKSALLVASSGYDEAGGVRIPGAAVAALAPLGAIGSAGVMGSAAALSARLAGALGVPVDVSETAAAPALPEMQGYYAAARAAVARARLARAAAPVSRRAAASSAAAAAHGVAGGRVLAGADDDDDDDAEAEAAFDAGDDGDFGGDLPEMGGGVEAGGGFAEYGGGSDEAGGFDGDESDGGRLSARAALFGPGAAGFGSPGRVHGGSGGHSASSGAGAAAAAGSYEAMVARFRDEFLRSAEEEVGTTDMARRVSAWTESVGRALEEEELRGVFDVQAYGRGVMGALAASRAAAAGAGGRGDAGDDDEEEEVEVDFGSLLRQGGDFVPTAEGDDEAGLGGGRHAHGGDDGAQEEEGGGHIVKGLGAGPPQVARSFLALLQLANAGNVELVHPEDVGAAAVGSACAELRVRLLHSGSAIAHLDQMGEVAGRAATTKAAMAQASTPPKRTRGRARRGRRDDEDEEAEAEASEEGGEDDSGAPAGAAAAGSRRARSGRAGASRKGGSVAQAPASGGRGRKTSRVHGDTPEAKRTSSRRGAPVFEDEQLQPALLAMEAAAQAAAPAAAAKPSRTASTASVRSTKRPLAPLSQAEASSRLGRKASAASAVSAAASLLAQGDSDSEADSSDDGIASPEAKAPRVRGTRRAGMRAGKV</sequence>
<comment type="subcellular location">
    <subcellularLocation>
        <location evidence="1">Nucleus</location>
    </subcellularLocation>
</comment>
<keyword evidence="8" id="KW-1185">Reference proteome</keyword>
<dbReference type="Pfam" id="PF06278">
    <property type="entry name" value="CNDH2_N"/>
    <property type="match status" value="1"/>
</dbReference>
<accession>A0A5A8CWD0</accession>
<evidence type="ECO:0000256" key="4">
    <source>
        <dbReference type="SAM" id="MobiDB-lite"/>
    </source>
</evidence>
<name>A0A5A8CWD0_CAFRO</name>
<evidence type="ECO:0000256" key="1">
    <source>
        <dbReference type="ARBA" id="ARBA00004123"/>
    </source>
</evidence>
<feature type="region of interest" description="Disordered" evidence="4">
    <location>
        <begin position="157"/>
        <end position="180"/>
    </location>
</feature>
<dbReference type="InterPro" id="IPR031737">
    <property type="entry name" value="CNDH2_C"/>
</dbReference>
<dbReference type="Proteomes" id="UP000323011">
    <property type="component" value="Unassembled WGS sequence"/>
</dbReference>
<dbReference type="GO" id="GO:0005634">
    <property type="term" value="C:nucleus"/>
    <property type="evidence" value="ECO:0007669"/>
    <property type="project" value="UniProtKB-SubCell"/>
</dbReference>
<dbReference type="PANTHER" id="PTHR14324">
    <property type="entry name" value="CONDENSIN-2 COMPLEX SUBUNIT H2"/>
    <property type="match status" value="1"/>
</dbReference>
<evidence type="ECO:0000313" key="8">
    <source>
        <dbReference type="Proteomes" id="UP000323011"/>
    </source>
</evidence>
<organism evidence="7 8">
    <name type="scientific">Cafeteria roenbergensis</name>
    <name type="common">Marine flagellate</name>
    <dbReference type="NCBI Taxonomy" id="33653"/>
    <lineage>
        <taxon>Eukaryota</taxon>
        <taxon>Sar</taxon>
        <taxon>Stramenopiles</taxon>
        <taxon>Bigyra</taxon>
        <taxon>Opalozoa</taxon>
        <taxon>Bicosoecida</taxon>
        <taxon>Cafeteriaceae</taxon>
        <taxon>Cafeteria</taxon>
    </lineage>
</organism>
<feature type="compositionally biased region" description="Acidic residues" evidence="4">
    <location>
        <begin position="902"/>
        <end position="920"/>
    </location>
</feature>
<feature type="compositionally biased region" description="Low complexity" evidence="4">
    <location>
        <begin position="921"/>
        <end position="947"/>
    </location>
</feature>
<proteinExistence type="inferred from homology"/>
<feature type="compositionally biased region" description="Low complexity" evidence="4">
    <location>
        <begin position="1042"/>
        <end position="1059"/>
    </location>
</feature>
<keyword evidence="3" id="KW-0539">Nucleus</keyword>
<dbReference type="EMBL" id="VLTN01000001">
    <property type="protein sequence ID" value="KAA0157473.1"/>
    <property type="molecule type" value="Genomic_DNA"/>
</dbReference>
<dbReference type="GO" id="GO:0051306">
    <property type="term" value="P:mitotic sister chromatid separation"/>
    <property type="evidence" value="ECO:0007669"/>
    <property type="project" value="TreeGrafter"/>
</dbReference>
<dbReference type="Pfam" id="PF16858">
    <property type="entry name" value="CNDH2_C"/>
    <property type="match status" value="1"/>
</dbReference>
<feature type="region of interest" description="Disordered" evidence="4">
    <location>
        <begin position="376"/>
        <end position="400"/>
    </location>
</feature>
<evidence type="ECO:0000259" key="6">
    <source>
        <dbReference type="Pfam" id="PF16858"/>
    </source>
</evidence>
<evidence type="ECO:0008006" key="9">
    <source>
        <dbReference type="Google" id="ProtNLM"/>
    </source>
</evidence>
<dbReference type="InterPro" id="IPR009378">
    <property type="entry name" value="H2_N"/>
</dbReference>